<dbReference type="EMBL" id="CP023483">
    <property type="protein sequence ID" value="ATF25130.1"/>
    <property type="molecule type" value="Genomic_DNA"/>
</dbReference>
<dbReference type="Proteomes" id="UP000243591">
    <property type="component" value="Chromosome"/>
</dbReference>
<gene>
    <name evidence="1" type="ORF">CNY62_01325</name>
</gene>
<reference evidence="1 2" key="1">
    <citation type="submission" date="2017-09" db="EMBL/GenBank/DDBJ databases">
        <title>Complete Genome Sequences of Two Strains of the Meat Spoilage Bacterium Brochothrix thermosphacta Isolated from Ground Chicken.</title>
        <authorList>
            <person name="Paoli G.C."/>
            <person name="Wijey C."/>
            <person name="Chen C.-Y."/>
            <person name="Nguyen L."/>
            <person name="Yan X."/>
            <person name="Irwin P.L."/>
        </authorList>
    </citation>
    <scope>NUCLEOTIDE SEQUENCE [LARGE SCALE GENOMIC DNA]</scope>
    <source>
        <strain evidence="1 2">BI</strain>
    </source>
</reference>
<accession>A0A1D2LT56</accession>
<dbReference type="KEGG" id="bths:CNY62_01325"/>
<evidence type="ECO:0000313" key="1">
    <source>
        <dbReference type="EMBL" id="ATF25130.1"/>
    </source>
</evidence>
<evidence type="ECO:0000313" key="2">
    <source>
        <dbReference type="Proteomes" id="UP000243591"/>
    </source>
</evidence>
<proteinExistence type="predicted"/>
<name>A0A1D2LT56_BROTH</name>
<dbReference type="AlphaFoldDB" id="A0A1D2LT56"/>
<organism evidence="1 2">
    <name type="scientific">Brochothrix thermosphacta</name>
    <name type="common">Microbacterium thermosphactum</name>
    <dbReference type="NCBI Taxonomy" id="2756"/>
    <lineage>
        <taxon>Bacteria</taxon>
        <taxon>Bacillati</taxon>
        <taxon>Bacillota</taxon>
        <taxon>Bacilli</taxon>
        <taxon>Bacillales</taxon>
        <taxon>Listeriaceae</taxon>
        <taxon>Brochothrix</taxon>
    </lineage>
</organism>
<dbReference type="RefSeq" id="WP_069126068.1">
    <property type="nucleotide sequence ID" value="NZ_CP023483.1"/>
</dbReference>
<keyword evidence="2" id="KW-1185">Reference proteome</keyword>
<sequence>MSTLKALNDSKSEGLEKILHTINHLSSSNIHIRKHLEVSHRQSFTIYDMLSDAKIGSITANYQADTITIQSQVHSDIRLYTITEPKDYLKLLFYLSDIK</sequence>
<protein>
    <submittedName>
        <fullName evidence="1">Uncharacterized protein</fullName>
    </submittedName>
</protein>